<reference evidence="1" key="1">
    <citation type="journal article" date="2017" name="Nature">
        <title>The sunflower genome provides insights into oil metabolism, flowering and Asterid evolution.</title>
        <authorList>
            <person name="Badouin H."/>
            <person name="Gouzy J."/>
            <person name="Grassa C.J."/>
            <person name="Murat F."/>
            <person name="Staton S.E."/>
            <person name="Cottret L."/>
            <person name="Lelandais-Briere C."/>
            <person name="Owens G.L."/>
            <person name="Carrere S."/>
            <person name="Mayjonade B."/>
            <person name="Legrand L."/>
            <person name="Gill N."/>
            <person name="Kane N.C."/>
            <person name="Bowers J.E."/>
            <person name="Hubner S."/>
            <person name="Bellec A."/>
            <person name="Berard A."/>
            <person name="Berges H."/>
            <person name="Blanchet N."/>
            <person name="Boniface M.C."/>
            <person name="Brunel D."/>
            <person name="Catrice O."/>
            <person name="Chaidir N."/>
            <person name="Claudel C."/>
            <person name="Donnadieu C."/>
            <person name="Faraut T."/>
            <person name="Fievet G."/>
            <person name="Helmstetter N."/>
            <person name="King M."/>
            <person name="Knapp S.J."/>
            <person name="Lai Z."/>
            <person name="Le Paslier M.C."/>
            <person name="Lippi Y."/>
            <person name="Lorenzon L."/>
            <person name="Mandel J.R."/>
            <person name="Marage G."/>
            <person name="Marchand G."/>
            <person name="Marquand E."/>
            <person name="Bret-Mestries E."/>
            <person name="Morien E."/>
            <person name="Nambeesan S."/>
            <person name="Nguyen T."/>
            <person name="Pegot-Espagnet P."/>
            <person name="Pouilly N."/>
            <person name="Raftis F."/>
            <person name="Sallet E."/>
            <person name="Schiex T."/>
            <person name="Thomas J."/>
            <person name="Vandecasteele C."/>
            <person name="Vares D."/>
            <person name="Vear F."/>
            <person name="Vautrin S."/>
            <person name="Crespi M."/>
            <person name="Mangin B."/>
            <person name="Burke J.M."/>
            <person name="Salse J."/>
            <person name="Munos S."/>
            <person name="Vincourt P."/>
            <person name="Rieseberg L.H."/>
            <person name="Langlade N.B."/>
        </authorList>
    </citation>
    <scope>NUCLEOTIDE SEQUENCE</scope>
    <source>
        <tissue evidence="1">Leaves</tissue>
    </source>
</reference>
<sequence>MALCTGTRLIMVERCPNFETEYVQSSSLANRVQEFSIFENLRVIIIEDMIYLICVKELAELIKLTNTKELELHFVDLEHDPLKVVGFPVDNQPSDFIDWSHFMQDTRVTVSTF</sequence>
<name>A0A9K3DPQ8_HELAN</name>
<dbReference type="Gramene" id="mRNA:HanXRQr2_Chr16g0730011">
    <property type="protein sequence ID" value="mRNA:HanXRQr2_Chr16g0730011"/>
    <property type="gene ID" value="HanXRQr2_Chr16g0730011"/>
</dbReference>
<organism evidence="1 2">
    <name type="scientific">Helianthus annuus</name>
    <name type="common">Common sunflower</name>
    <dbReference type="NCBI Taxonomy" id="4232"/>
    <lineage>
        <taxon>Eukaryota</taxon>
        <taxon>Viridiplantae</taxon>
        <taxon>Streptophyta</taxon>
        <taxon>Embryophyta</taxon>
        <taxon>Tracheophyta</taxon>
        <taxon>Spermatophyta</taxon>
        <taxon>Magnoliopsida</taxon>
        <taxon>eudicotyledons</taxon>
        <taxon>Gunneridae</taxon>
        <taxon>Pentapetalae</taxon>
        <taxon>asterids</taxon>
        <taxon>campanulids</taxon>
        <taxon>Asterales</taxon>
        <taxon>Asteraceae</taxon>
        <taxon>Asteroideae</taxon>
        <taxon>Heliantheae alliance</taxon>
        <taxon>Heliantheae</taxon>
        <taxon>Helianthus</taxon>
    </lineage>
</organism>
<reference evidence="1" key="2">
    <citation type="submission" date="2020-06" db="EMBL/GenBank/DDBJ databases">
        <title>Helianthus annuus Genome sequencing and assembly Release 2.</title>
        <authorList>
            <person name="Gouzy J."/>
            <person name="Langlade N."/>
            <person name="Munos S."/>
        </authorList>
    </citation>
    <scope>NUCLEOTIDE SEQUENCE</scope>
    <source>
        <tissue evidence="1">Leaves</tissue>
    </source>
</reference>
<dbReference type="InterPro" id="IPR027850">
    <property type="entry name" value="DUF4504"/>
</dbReference>
<dbReference type="Proteomes" id="UP000215914">
    <property type="component" value="Unassembled WGS sequence"/>
</dbReference>
<dbReference type="PANTHER" id="PTHR31366">
    <property type="entry name" value="UPF0739 PROTEIN C1ORF74"/>
    <property type="match status" value="1"/>
</dbReference>
<accession>A0A9K3DPQ8</accession>
<protein>
    <submittedName>
        <fullName evidence="1">Uncharacterized protein</fullName>
    </submittedName>
</protein>
<keyword evidence="2" id="KW-1185">Reference proteome</keyword>
<dbReference type="PANTHER" id="PTHR31366:SF2">
    <property type="entry name" value="UPF0739 PROTEIN C1ORF74"/>
    <property type="match status" value="1"/>
</dbReference>
<proteinExistence type="predicted"/>
<comment type="caution">
    <text evidence="1">The sequence shown here is derived from an EMBL/GenBank/DDBJ whole genome shotgun (WGS) entry which is preliminary data.</text>
</comment>
<dbReference type="EMBL" id="MNCJ02000331">
    <property type="protein sequence ID" value="KAF5758508.1"/>
    <property type="molecule type" value="Genomic_DNA"/>
</dbReference>
<gene>
    <name evidence="1" type="ORF">HanXRQr2_Chr16g0730011</name>
</gene>
<dbReference type="Pfam" id="PF14953">
    <property type="entry name" value="DUF4504"/>
    <property type="match status" value="1"/>
</dbReference>
<dbReference type="AlphaFoldDB" id="A0A9K3DPQ8"/>
<evidence type="ECO:0000313" key="1">
    <source>
        <dbReference type="EMBL" id="KAF5758508.1"/>
    </source>
</evidence>
<evidence type="ECO:0000313" key="2">
    <source>
        <dbReference type="Proteomes" id="UP000215914"/>
    </source>
</evidence>